<gene>
    <name evidence="1" type="ORF">CLOHYLEM_05411</name>
</gene>
<dbReference type="HOGENOM" id="CLU_3060166_0_0_9"/>
<sequence length="53" mass="6030">MSFTSLAGLLPPPDVDLDEEEAEGLLQAARETVRHRARMNVIIFFIFFFLSFA</sequence>
<reference evidence="1" key="2">
    <citation type="submission" date="2013-06" db="EMBL/GenBank/DDBJ databases">
        <title>Draft genome sequence of Clostridium hylemonae (DSM 15053).</title>
        <authorList>
            <person name="Sudarsanam P."/>
            <person name="Ley R."/>
            <person name="Guruge J."/>
            <person name="Turnbaugh P.J."/>
            <person name="Mahowald M."/>
            <person name="Liep D."/>
            <person name="Gordon J."/>
        </authorList>
    </citation>
    <scope>NUCLEOTIDE SEQUENCE</scope>
    <source>
        <strain evidence="1">DSM 15053</strain>
    </source>
</reference>
<dbReference type="EMBL" id="ABYI02000019">
    <property type="protein sequence ID" value="EEG74747.1"/>
    <property type="molecule type" value="Genomic_DNA"/>
</dbReference>
<proteinExistence type="predicted"/>
<reference evidence="1" key="1">
    <citation type="submission" date="2009-02" db="EMBL/GenBank/DDBJ databases">
        <authorList>
            <person name="Fulton L."/>
            <person name="Clifton S."/>
            <person name="Fulton B."/>
            <person name="Xu J."/>
            <person name="Minx P."/>
            <person name="Pepin K.H."/>
            <person name="Johnson M."/>
            <person name="Bhonagiri V."/>
            <person name="Nash W.E."/>
            <person name="Mardis E.R."/>
            <person name="Wilson R.K."/>
        </authorList>
    </citation>
    <scope>NUCLEOTIDE SEQUENCE [LARGE SCALE GENOMIC DNA]</scope>
    <source>
        <strain evidence="1">DSM 15053</strain>
    </source>
</reference>
<dbReference type="Proteomes" id="UP000004893">
    <property type="component" value="Unassembled WGS sequence"/>
</dbReference>
<accession>C0C019</accession>
<name>C0C019_9FIRM</name>
<evidence type="ECO:0000313" key="2">
    <source>
        <dbReference type="Proteomes" id="UP000004893"/>
    </source>
</evidence>
<protein>
    <submittedName>
        <fullName evidence="1">Uncharacterized protein</fullName>
    </submittedName>
</protein>
<dbReference type="STRING" id="553973.CLOHYLEM_05411"/>
<evidence type="ECO:0000313" key="1">
    <source>
        <dbReference type="EMBL" id="EEG74747.1"/>
    </source>
</evidence>
<dbReference type="AlphaFoldDB" id="C0C019"/>
<keyword evidence="2" id="KW-1185">Reference proteome</keyword>
<organism evidence="1 2">
    <name type="scientific">[Clostridium] hylemonae DSM 15053</name>
    <dbReference type="NCBI Taxonomy" id="553973"/>
    <lineage>
        <taxon>Bacteria</taxon>
        <taxon>Bacillati</taxon>
        <taxon>Bacillota</taxon>
        <taxon>Clostridia</taxon>
        <taxon>Lachnospirales</taxon>
        <taxon>Lachnospiraceae</taxon>
    </lineage>
</organism>
<comment type="caution">
    <text evidence="1">The sequence shown here is derived from an EMBL/GenBank/DDBJ whole genome shotgun (WGS) entry which is preliminary data.</text>
</comment>